<accession>A0A2T5IBT5</accession>
<dbReference type="Pfam" id="PF03881">
    <property type="entry name" value="Fructosamin_kin"/>
    <property type="match status" value="1"/>
</dbReference>
<keyword evidence="2" id="KW-0808">Transferase</keyword>
<dbReference type="InterPro" id="IPR016477">
    <property type="entry name" value="Fructo-/Ketosamine-3-kinase"/>
</dbReference>
<name>A0A2T5IBT5_9PROT</name>
<keyword evidence="2 3" id="KW-0418">Kinase</keyword>
<dbReference type="InterPro" id="IPR011009">
    <property type="entry name" value="Kinase-like_dom_sf"/>
</dbReference>
<gene>
    <name evidence="3" type="ORF">C8R21_1104</name>
</gene>
<dbReference type="PANTHER" id="PTHR12149">
    <property type="entry name" value="FRUCTOSAMINE 3 KINASE-RELATED PROTEIN"/>
    <property type="match status" value="1"/>
</dbReference>
<dbReference type="RefSeq" id="WP_107762033.1">
    <property type="nucleotide sequence ID" value="NZ_QAOK01000010.1"/>
</dbReference>
<dbReference type="SUPFAM" id="SSF56112">
    <property type="entry name" value="Protein kinase-like (PK-like)"/>
    <property type="match status" value="1"/>
</dbReference>
<dbReference type="GO" id="GO:0016301">
    <property type="term" value="F:kinase activity"/>
    <property type="evidence" value="ECO:0007669"/>
    <property type="project" value="UniProtKB-UniRule"/>
</dbReference>
<comment type="caution">
    <text evidence="3">The sequence shown here is derived from an EMBL/GenBank/DDBJ whole genome shotgun (WGS) entry which is preliminary data.</text>
</comment>
<dbReference type="AlphaFoldDB" id="A0A2T5IBT5"/>
<dbReference type="Proteomes" id="UP000244152">
    <property type="component" value="Unassembled WGS sequence"/>
</dbReference>
<evidence type="ECO:0000256" key="2">
    <source>
        <dbReference type="PIRNR" id="PIRNR006221"/>
    </source>
</evidence>
<sequence length="297" mass="32466">MQSWPEIAAQISHSTGAPFTVQTTSPLGGGCINQAYRIEGNGQRFFVKLNSPECLSMFEAEAAGLQEIRNSRTLRAPAPICWSGNTSAAWLVLEYVEMGGGSGGSNSGASALGEGLAAMHHVSSGGYGWIRNNTIGATPQVNAPSSNWIDFWRKHRLGYQLQLAKANGYSGRLQTQGERLMGELDRFFPDGQPAVSLLHGDLWSGNYNFDETGQPVIFDPALYYGDRETDIAMTELFGGFPGSFYAAYRAAYPLDAGYATRKTLYNLYHILNHLNLFGRGYLSQAEQMIGRLLGEIR</sequence>
<dbReference type="PIRSF" id="PIRSF006221">
    <property type="entry name" value="Ketosamine-3-kinase"/>
    <property type="match status" value="1"/>
</dbReference>
<protein>
    <submittedName>
        <fullName evidence="3">Fructosamine-3-kinase</fullName>
    </submittedName>
</protein>
<evidence type="ECO:0000313" key="3">
    <source>
        <dbReference type="EMBL" id="PTQ81274.1"/>
    </source>
</evidence>
<proteinExistence type="inferred from homology"/>
<dbReference type="EMBL" id="QAOK01000010">
    <property type="protein sequence ID" value="PTQ81274.1"/>
    <property type="molecule type" value="Genomic_DNA"/>
</dbReference>
<dbReference type="PANTHER" id="PTHR12149:SF8">
    <property type="entry name" value="PROTEIN-RIBULOSAMINE 3-KINASE"/>
    <property type="match status" value="1"/>
</dbReference>
<comment type="similarity">
    <text evidence="1 2">Belongs to the fructosamine kinase family.</text>
</comment>
<evidence type="ECO:0000313" key="4">
    <source>
        <dbReference type="Proteomes" id="UP000244152"/>
    </source>
</evidence>
<evidence type="ECO:0000256" key="1">
    <source>
        <dbReference type="ARBA" id="ARBA00009460"/>
    </source>
</evidence>
<organism evidence="3 4">
    <name type="scientific">Nitrosospira multiformis</name>
    <dbReference type="NCBI Taxonomy" id="1231"/>
    <lineage>
        <taxon>Bacteria</taxon>
        <taxon>Pseudomonadati</taxon>
        <taxon>Pseudomonadota</taxon>
        <taxon>Betaproteobacteria</taxon>
        <taxon>Nitrosomonadales</taxon>
        <taxon>Nitrosomonadaceae</taxon>
        <taxon>Nitrosospira</taxon>
    </lineage>
</organism>
<dbReference type="Gene3D" id="3.30.200.20">
    <property type="entry name" value="Phosphorylase Kinase, domain 1"/>
    <property type="match status" value="1"/>
</dbReference>
<reference evidence="3 4" key="1">
    <citation type="submission" date="2018-04" db="EMBL/GenBank/DDBJ databases">
        <title>Active sludge and wastewater microbial communities from Klosterneuburg, Austria.</title>
        <authorList>
            <person name="Wagner M."/>
        </authorList>
    </citation>
    <scope>NUCLEOTIDE SEQUENCE [LARGE SCALE GENOMIC DNA]</scope>
    <source>
        <strain evidence="3 4">Nl12</strain>
    </source>
</reference>
<dbReference type="Gene3D" id="3.90.1200.10">
    <property type="match status" value="1"/>
</dbReference>